<dbReference type="InterPro" id="IPR036388">
    <property type="entry name" value="WH-like_DNA-bd_sf"/>
</dbReference>
<dbReference type="PROSITE" id="PS50987">
    <property type="entry name" value="HTH_ARSR_2"/>
    <property type="match status" value="1"/>
</dbReference>
<keyword evidence="4" id="KW-0105">Cadmium resistance</keyword>
<dbReference type="CDD" id="cd00090">
    <property type="entry name" value="HTH_ARSR"/>
    <property type="match status" value="1"/>
</dbReference>
<evidence type="ECO:0000256" key="3">
    <source>
        <dbReference type="ARBA" id="ARBA00023163"/>
    </source>
</evidence>
<dbReference type="Proteomes" id="UP001205748">
    <property type="component" value="Unassembled WGS sequence"/>
</dbReference>
<keyword evidence="2" id="KW-0238">DNA-binding</keyword>
<dbReference type="PROSITE" id="PS00846">
    <property type="entry name" value="HTH_ARSR_1"/>
    <property type="match status" value="1"/>
</dbReference>
<dbReference type="SMART" id="SM00418">
    <property type="entry name" value="HTH_ARSR"/>
    <property type="match status" value="1"/>
</dbReference>
<evidence type="ECO:0000259" key="5">
    <source>
        <dbReference type="PROSITE" id="PS50987"/>
    </source>
</evidence>
<dbReference type="GO" id="GO:0046686">
    <property type="term" value="P:response to cadmium ion"/>
    <property type="evidence" value="ECO:0007669"/>
    <property type="project" value="UniProtKB-KW"/>
</dbReference>
<proteinExistence type="predicted"/>
<dbReference type="PRINTS" id="PR00778">
    <property type="entry name" value="HTHARSR"/>
</dbReference>
<dbReference type="Gene3D" id="1.10.10.10">
    <property type="entry name" value="Winged helix-like DNA-binding domain superfamily/Winged helix DNA-binding domain"/>
    <property type="match status" value="1"/>
</dbReference>
<comment type="caution">
    <text evidence="6">The sequence shown here is derived from an EMBL/GenBank/DDBJ whole genome shotgun (WGS) entry which is preliminary data.</text>
</comment>
<dbReference type="InterPro" id="IPR036390">
    <property type="entry name" value="WH_DNA-bd_sf"/>
</dbReference>
<evidence type="ECO:0000256" key="4">
    <source>
        <dbReference type="ARBA" id="ARBA00043263"/>
    </source>
</evidence>
<reference evidence="6" key="1">
    <citation type="submission" date="2022-07" db="EMBL/GenBank/DDBJ databases">
        <title>Enhanced cultured diversity of the mouse gut microbiota enables custom-made synthetic communities.</title>
        <authorList>
            <person name="Afrizal A."/>
        </authorList>
    </citation>
    <scope>NUCLEOTIDE SEQUENCE</scope>
    <source>
        <strain evidence="6">DSM 28593</strain>
    </source>
</reference>
<keyword evidence="7" id="KW-1185">Reference proteome</keyword>
<evidence type="ECO:0000256" key="2">
    <source>
        <dbReference type="ARBA" id="ARBA00023125"/>
    </source>
</evidence>
<keyword evidence="3" id="KW-0804">Transcription</keyword>
<gene>
    <name evidence="6" type="ORF">NSA47_01895</name>
</gene>
<dbReference type="EMBL" id="JANKAS010000001">
    <property type="protein sequence ID" value="MCR1897740.1"/>
    <property type="molecule type" value="Genomic_DNA"/>
</dbReference>
<dbReference type="RefSeq" id="WP_257529158.1">
    <property type="nucleotide sequence ID" value="NZ_JANKAS010000001.1"/>
</dbReference>
<dbReference type="InterPro" id="IPR051011">
    <property type="entry name" value="Metal_resp_trans_reg"/>
</dbReference>
<sequence length="119" mass="13718">MTKNIEVCGLTVVHEDMVKKIKSVLPKEECLYDLAEFFKIFGDSTRIKIIFSLYNSEMCVCDLAEVIGVSQSGISHQLRLLKQMKVVKYRKEGRVVYYSLDDDHIYEILKAGFAHICHI</sequence>
<dbReference type="GO" id="GO:0003677">
    <property type="term" value="F:DNA binding"/>
    <property type="evidence" value="ECO:0007669"/>
    <property type="project" value="UniProtKB-KW"/>
</dbReference>
<dbReference type="PANTHER" id="PTHR43132">
    <property type="entry name" value="ARSENICAL RESISTANCE OPERON REPRESSOR ARSR-RELATED"/>
    <property type="match status" value="1"/>
</dbReference>
<dbReference type="Pfam" id="PF01022">
    <property type="entry name" value="HTH_5"/>
    <property type="match status" value="1"/>
</dbReference>
<evidence type="ECO:0000313" key="7">
    <source>
        <dbReference type="Proteomes" id="UP001205748"/>
    </source>
</evidence>
<dbReference type="PANTHER" id="PTHR43132:SF6">
    <property type="entry name" value="HTH-TYPE TRANSCRIPTIONAL REPRESSOR CZRA"/>
    <property type="match status" value="1"/>
</dbReference>
<protein>
    <submittedName>
        <fullName evidence="6">Metalloregulator ArsR/SmtB family transcription factor</fullName>
    </submittedName>
</protein>
<dbReference type="NCBIfam" id="NF033788">
    <property type="entry name" value="HTH_metalloreg"/>
    <property type="match status" value="1"/>
</dbReference>
<dbReference type="SUPFAM" id="SSF46785">
    <property type="entry name" value="Winged helix' DNA-binding domain"/>
    <property type="match status" value="1"/>
</dbReference>
<organism evidence="6 7">
    <name type="scientific">Irregularibacter muris</name>
    <dbReference type="NCBI Taxonomy" id="1796619"/>
    <lineage>
        <taxon>Bacteria</taxon>
        <taxon>Bacillati</taxon>
        <taxon>Bacillota</taxon>
        <taxon>Clostridia</taxon>
        <taxon>Eubacteriales</taxon>
        <taxon>Eubacteriaceae</taxon>
        <taxon>Irregularibacter</taxon>
    </lineage>
</organism>
<feature type="domain" description="HTH arsR-type" evidence="5">
    <location>
        <begin position="26"/>
        <end position="119"/>
    </location>
</feature>
<keyword evidence="1" id="KW-0805">Transcription regulation</keyword>
<dbReference type="GO" id="GO:0003700">
    <property type="term" value="F:DNA-binding transcription factor activity"/>
    <property type="evidence" value="ECO:0007669"/>
    <property type="project" value="InterPro"/>
</dbReference>
<dbReference type="InterPro" id="IPR001845">
    <property type="entry name" value="HTH_ArsR_DNA-bd_dom"/>
</dbReference>
<name>A0AAE3HE11_9FIRM</name>
<evidence type="ECO:0000313" key="6">
    <source>
        <dbReference type="EMBL" id="MCR1897740.1"/>
    </source>
</evidence>
<dbReference type="InterPro" id="IPR011991">
    <property type="entry name" value="ArsR-like_HTH"/>
</dbReference>
<dbReference type="AlphaFoldDB" id="A0AAE3HE11"/>
<evidence type="ECO:0000256" key="1">
    <source>
        <dbReference type="ARBA" id="ARBA00023015"/>
    </source>
</evidence>
<dbReference type="InterPro" id="IPR018334">
    <property type="entry name" value="ArsR_HTH"/>
</dbReference>
<accession>A0AAE3HE11</accession>